<feature type="domain" description="Na+-translocating membrane potential-generating system MpsC" evidence="1">
    <location>
        <begin position="2"/>
        <end position="112"/>
    </location>
</feature>
<accession>U5CSD4</accession>
<organism evidence="2 3">
    <name type="scientific">Caldanaerobacter subterraneus subsp. yonseiensis KB-1</name>
    <dbReference type="NCBI Taxonomy" id="1388761"/>
    <lineage>
        <taxon>Bacteria</taxon>
        <taxon>Bacillati</taxon>
        <taxon>Bacillota</taxon>
        <taxon>Clostridia</taxon>
        <taxon>Thermoanaerobacterales</taxon>
        <taxon>Thermoanaerobacteraceae</taxon>
        <taxon>Caldanaerobacter</taxon>
    </lineage>
</organism>
<dbReference type="RefSeq" id="WP_022587433.1">
    <property type="nucleotide sequence ID" value="NZ_AXDC01000008.1"/>
</dbReference>
<dbReference type="InterPro" id="IPR018745">
    <property type="entry name" value="MpsC"/>
</dbReference>
<dbReference type="EMBL" id="AXDC01000008">
    <property type="protein sequence ID" value="ERM92699.1"/>
    <property type="molecule type" value="Genomic_DNA"/>
</dbReference>
<reference evidence="2 3" key="1">
    <citation type="journal article" date="2013" name="Genome Announc.">
        <title>Draft Genome Sequence of an Anaerobic and Extremophilic Bacterium, Caldanaerobacter yonseiensis, Isolated from a Geothermal Hot Stream.</title>
        <authorList>
            <person name="Lee S.J."/>
            <person name="Lee Y.J."/>
            <person name="Park G.S."/>
            <person name="Kim B.C."/>
            <person name="Lee S.J."/>
            <person name="Shin J.H."/>
            <person name="Lee D.W."/>
        </authorList>
    </citation>
    <scope>NUCLEOTIDE SEQUENCE [LARGE SCALE GENOMIC DNA]</scope>
    <source>
        <strain evidence="2 3">KB-1</strain>
    </source>
</reference>
<evidence type="ECO:0000259" key="1">
    <source>
        <dbReference type="Pfam" id="PF10057"/>
    </source>
</evidence>
<dbReference type="Proteomes" id="UP000016856">
    <property type="component" value="Unassembled WGS sequence"/>
</dbReference>
<proteinExistence type="predicted"/>
<dbReference type="AlphaFoldDB" id="U5CSD4"/>
<dbReference type="PATRIC" id="fig|1388761.3.peg.756"/>
<comment type="caution">
    <text evidence="2">The sequence shown here is derived from an EMBL/GenBank/DDBJ whole genome shotgun (WGS) entry which is preliminary data.</text>
</comment>
<gene>
    <name evidence="2" type="ORF">O163_03815</name>
</gene>
<dbReference type="Pfam" id="PF10057">
    <property type="entry name" value="MpsC"/>
    <property type="match status" value="1"/>
</dbReference>
<sequence>MKGMLESKINEEMIKITKEAIGRGAEAAKTRICEDMIIVRLSKSLTHEEKQIISTAEGKRLVKELRQLLDEEILKPRFTEMIMRLTGCQVEGIYRDINSEKGEYVYLFVLDKNLEEDLKSR</sequence>
<protein>
    <recommendedName>
        <fullName evidence="1">Na+-translocating membrane potential-generating system MpsC domain-containing protein</fullName>
    </recommendedName>
</protein>
<evidence type="ECO:0000313" key="2">
    <source>
        <dbReference type="EMBL" id="ERM92699.1"/>
    </source>
</evidence>
<evidence type="ECO:0000313" key="3">
    <source>
        <dbReference type="Proteomes" id="UP000016856"/>
    </source>
</evidence>
<name>U5CSD4_CALSX</name>